<name>A0A822V7P1_AGRTU</name>
<proteinExistence type="predicted"/>
<dbReference type="SUPFAM" id="SSF55909">
    <property type="entry name" value="Pentein"/>
    <property type="match status" value="1"/>
</dbReference>
<gene>
    <name evidence="1" type="ORF">AGR4A_Lc40340</name>
</gene>
<reference evidence="1 2" key="1">
    <citation type="submission" date="2016-01" db="EMBL/GenBank/DDBJ databases">
        <authorList>
            <person name="Regsiter A."/>
            <person name="william w."/>
        </authorList>
    </citation>
    <scope>NUCLEOTIDE SEQUENCE [LARGE SCALE GENOMIC DNA]</scope>
    <source>
        <strain evidence="1 2">B6</strain>
    </source>
</reference>
<evidence type="ECO:0000313" key="1">
    <source>
        <dbReference type="EMBL" id="CVI22228.1"/>
    </source>
</evidence>
<dbReference type="Proteomes" id="UP000192074">
    <property type="component" value="Unassembled WGS sequence"/>
</dbReference>
<dbReference type="AlphaFoldDB" id="A0A822V7P1"/>
<sequence length="410" mass="43854">METAEHDVFPAIDCTADGRGQDVLNAVQSTALPLVPDCGGLIRTIAFALPAAFFADNGPADTVSPLIPIGNLLSALPADIAAAIVVDRACVAPAQSWLDGLPTHCPTELIPLAGNDSVSHPWLQDMLHVRRNDRDGYASAEFVLAAEKAVGVSLAEHLGAATRYSDVALAGGNQLVGPDFRLVGHSSLQDDSGIGRNAAIPSQRWRKVEALDDRSVFSFGYRPEDLGTIPASLTPSATPICGAEIAGERMHQCGFHVDQFVSVTGLRSGGRPLLLVADPVAHGGCNARAATDLKRKLDASALSLVRQGFAIERNPIPVSPAIDTNKCLPRLYNNVLLENVTRSGQKRPFVWIPHFGDREALEEFDAMNRKIWDRFGFQAIGVAGWSHLSSRNGALRCATKIINRGPDTRL</sequence>
<evidence type="ECO:0000313" key="2">
    <source>
        <dbReference type="Proteomes" id="UP000192074"/>
    </source>
</evidence>
<comment type="caution">
    <text evidence="1">The sequence shown here is derived from an EMBL/GenBank/DDBJ whole genome shotgun (WGS) entry which is preliminary data.</text>
</comment>
<protein>
    <submittedName>
        <fullName evidence="1">Uncharacterized protein</fullName>
    </submittedName>
</protein>
<dbReference type="EMBL" id="FCNL01000034">
    <property type="protein sequence ID" value="CVI22228.1"/>
    <property type="molecule type" value="Genomic_DNA"/>
</dbReference>
<accession>A0A822V7P1</accession>
<organism evidence="1 2">
    <name type="scientific">Agrobacterium tumefaciens str. B6</name>
    <dbReference type="NCBI Taxonomy" id="1183423"/>
    <lineage>
        <taxon>Bacteria</taxon>
        <taxon>Pseudomonadati</taxon>
        <taxon>Pseudomonadota</taxon>
        <taxon>Alphaproteobacteria</taxon>
        <taxon>Hyphomicrobiales</taxon>
        <taxon>Rhizobiaceae</taxon>
        <taxon>Rhizobium/Agrobacterium group</taxon>
        <taxon>Agrobacterium</taxon>
        <taxon>Agrobacterium tumefaciens complex</taxon>
    </lineage>
</organism>